<proteinExistence type="predicted"/>
<gene>
    <name evidence="1" type="ORF">J1N35_025781</name>
</gene>
<dbReference type="AlphaFoldDB" id="A0A9D3V9L4"/>
<accession>A0A9D3V9L4</accession>
<sequence length="63" mass="7553">MDRFNISSYKVRGDVMEREGAWSKKRIMYPLTMVSLTIKWRKQILLIMVQKVDGKHIKQWGNL</sequence>
<evidence type="ECO:0000313" key="1">
    <source>
        <dbReference type="EMBL" id="KAH1073453.1"/>
    </source>
</evidence>
<dbReference type="Proteomes" id="UP000828251">
    <property type="component" value="Unassembled WGS sequence"/>
</dbReference>
<organism evidence="1 2">
    <name type="scientific">Gossypium stocksii</name>
    <dbReference type="NCBI Taxonomy" id="47602"/>
    <lineage>
        <taxon>Eukaryota</taxon>
        <taxon>Viridiplantae</taxon>
        <taxon>Streptophyta</taxon>
        <taxon>Embryophyta</taxon>
        <taxon>Tracheophyta</taxon>
        <taxon>Spermatophyta</taxon>
        <taxon>Magnoliopsida</taxon>
        <taxon>eudicotyledons</taxon>
        <taxon>Gunneridae</taxon>
        <taxon>Pentapetalae</taxon>
        <taxon>rosids</taxon>
        <taxon>malvids</taxon>
        <taxon>Malvales</taxon>
        <taxon>Malvaceae</taxon>
        <taxon>Malvoideae</taxon>
        <taxon>Gossypium</taxon>
    </lineage>
</organism>
<reference evidence="1 2" key="1">
    <citation type="journal article" date="2021" name="Plant Biotechnol. J.">
        <title>Multi-omics assisted identification of the key and species-specific regulatory components of drought-tolerant mechanisms in Gossypium stocksii.</title>
        <authorList>
            <person name="Yu D."/>
            <person name="Ke L."/>
            <person name="Zhang D."/>
            <person name="Wu Y."/>
            <person name="Sun Y."/>
            <person name="Mei J."/>
            <person name="Sun J."/>
            <person name="Sun Y."/>
        </authorList>
    </citation>
    <scope>NUCLEOTIDE SEQUENCE [LARGE SCALE GENOMIC DNA]</scope>
    <source>
        <strain evidence="2">cv. E1</strain>
        <tissue evidence="1">Leaf</tissue>
    </source>
</reference>
<keyword evidence="2" id="KW-1185">Reference proteome</keyword>
<name>A0A9D3V9L4_9ROSI</name>
<protein>
    <submittedName>
        <fullName evidence="1">Uncharacterized protein</fullName>
    </submittedName>
</protein>
<evidence type="ECO:0000313" key="2">
    <source>
        <dbReference type="Proteomes" id="UP000828251"/>
    </source>
</evidence>
<dbReference type="EMBL" id="JAIQCV010000008">
    <property type="protein sequence ID" value="KAH1073453.1"/>
    <property type="molecule type" value="Genomic_DNA"/>
</dbReference>
<comment type="caution">
    <text evidence="1">The sequence shown here is derived from an EMBL/GenBank/DDBJ whole genome shotgun (WGS) entry which is preliminary data.</text>
</comment>